<evidence type="ECO:0000256" key="1">
    <source>
        <dbReference type="SAM" id="MobiDB-lite"/>
    </source>
</evidence>
<proteinExistence type="predicted"/>
<reference evidence="2 3" key="1">
    <citation type="submission" date="2023-03" db="EMBL/GenBank/DDBJ databases">
        <title>High-quality genome of Scylla paramamosain provides insights in environmental adaptation.</title>
        <authorList>
            <person name="Zhang L."/>
        </authorList>
    </citation>
    <scope>NUCLEOTIDE SEQUENCE [LARGE SCALE GENOMIC DNA]</scope>
    <source>
        <strain evidence="2">LZ_2023a</strain>
        <tissue evidence="2">Muscle</tissue>
    </source>
</reference>
<dbReference type="AlphaFoldDB" id="A0AAW0V5Z2"/>
<feature type="region of interest" description="Disordered" evidence="1">
    <location>
        <begin position="1"/>
        <end position="30"/>
    </location>
</feature>
<feature type="region of interest" description="Disordered" evidence="1">
    <location>
        <begin position="92"/>
        <end position="173"/>
    </location>
</feature>
<evidence type="ECO:0000313" key="3">
    <source>
        <dbReference type="Proteomes" id="UP001487740"/>
    </source>
</evidence>
<dbReference type="EMBL" id="JARAKH010000001">
    <property type="protein sequence ID" value="KAK8407759.1"/>
    <property type="molecule type" value="Genomic_DNA"/>
</dbReference>
<feature type="compositionally biased region" description="Basic and acidic residues" evidence="1">
    <location>
        <begin position="154"/>
        <end position="173"/>
    </location>
</feature>
<sequence>MWDAPGLLRVSSNAPNGGKGGGRRGGQAWRPVHVTNSGVMRRSREESIVKRVVVCWCHGAGELVVVLSEPPSCLPLPALRLSLPRRSFPHALEAPHSPELTGFRGSNERLGKDPSPTSSGVLREVFQESLRTAQRRSEVYEEDEEEDMDEGEESDKRKGGRREREQRDGQRQG</sequence>
<organism evidence="2 3">
    <name type="scientific">Scylla paramamosain</name>
    <name type="common">Mud crab</name>
    <dbReference type="NCBI Taxonomy" id="85552"/>
    <lineage>
        <taxon>Eukaryota</taxon>
        <taxon>Metazoa</taxon>
        <taxon>Ecdysozoa</taxon>
        <taxon>Arthropoda</taxon>
        <taxon>Crustacea</taxon>
        <taxon>Multicrustacea</taxon>
        <taxon>Malacostraca</taxon>
        <taxon>Eumalacostraca</taxon>
        <taxon>Eucarida</taxon>
        <taxon>Decapoda</taxon>
        <taxon>Pleocyemata</taxon>
        <taxon>Brachyura</taxon>
        <taxon>Eubrachyura</taxon>
        <taxon>Portunoidea</taxon>
        <taxon>Portunidae</taxon>
        <taxon>Portuninae</taxon>
        <taxon>Scylla</taxon>
    </lineage>
</organism>
<feature type="compositionally biased region" description="Acidic residues" evidence="1">
    <location>
        <begin position="140"/>
        <end position="153"/>
    </location>
</feature>
<keyword evidence="3" id="KW-1185">Reference proteome</keyword>
<name>A0AAW0V5Z2_SCYPA</name>
<protein>
    <submittedName>
        <fullName evidence="2">Uncharacterized protein</fullName>
    </submittedName>
</protein>
<dbReference type="Proteomes" id="UP001487740">
    <property type="component" value="Unassembled WGS sequence"/>
</dbReference>
<comment type="caution">
    <text evidence="2">The sequence shown here is derived from an EMBL/GenBank/DDBJ whole genome shotgun (WGS) entry which is preliminary data.</text>
</comment>
<accession>A0AAW0V5Z2</accession>
<evidence type="ECO:0000313" key="2">
    <source>
        <dbReference type="EMBL" id="KAK8407759.1"/>
    </source>
</evidence>
<gene>
    <name evidence="2" type="ORF">O3P69_002359</name>
</gene>